<dbReference type="Pfam" id="PF08239">
    <property type="entry name" value="SH3_3"/>
    <property type="match status" value="1"/>
</dbReference>
<dbReference type="EMBL" id="JACHIL010000001">
    <property type="protein sequence ID" value="MBB5090285.1"/>
    <property type="molecule type" value="Genomic_DNA"/>
</dbReference>
<feature type="domain" description="SH3b" evidence="2">
    <location>
        <begin position="21"/>
        <end position="82"/>
    </location>
</feature>
<evidence type="ECO:0000313" key="4">
    <source>
        <dbReference type="Proteomes" id="UP000531231"/>
    </source>
</evidence>
<accession>A0A7W8EMB5</accession>
<protein>
    <submittedName>
        <fullName evidence="3">Uncharacterized protein YraI</fullName>
    </submittedName>
</protein>
<keyword evidence="1" id="KW-0732">Signal</keyword>
<evidence type="ECO:0000313" key="3">
    <source>
        <dbReference type="EMBL" id="MBB5090285.1"/>
    </source>
</evidence>
<name>A0A7W8EMB5_9HYPH</name>
<feature type="chain" id="PRO_5030628938" evidence="1">
    <location>
        <begin position="22"/>
        <end position="172"/>
    </location>
</feature>
<organism evidence="3 4">
    <name type="scientific">Pseudochrobactrum saccharolyticum</name>
    <dbReference type="NCBI Taxonomy" id="354352"/>
    <lineage>
        <taxon>Bacteria</taxon>
        <taxon>Pseudomonadati</taxon>
        <taxon>Pseudomonadota</taxon>
        <taxon>Alphaproteobacteria</taxon>
        <taxon>Hyphomicrobiales</taxon>
        <taxon>Brucellaceae</taxon>
        <taxon>Pseudochrobactrum</taxon>
    </lineage>
</organism>
<dbReference type="RefSeq" id="WP_151158751.1">
    <property type="nucleotide sequence ID" value="NZ_JACHIL010000001.1"/>
</dbReference>
<feature type="signal peptide" evidence="1">
    <location>
        <begin position="1"/>
        <end position="21"/>
    </location>
</feature>
<sequence length="172" mass="19543">MKIISIISGLMLLVGTGIVQAQVATVSGTVNLRQGPGTNYTRIAALPRGAAVHIENCRGSWCQIRSSWGIGWISGRYLSQSYQGYNAAPVYNTQPQVTFGLNIGSGFYDDPFYAPYYQPYYTGWHPPYYRPWYRPGYRPYGPRYNPRPFGRQGWNPRWGVGPVHFPRGGWRR</sequence>
<dbReference type="Proteomes" id="UP000531231">
    <property type="component" value="Unassembled WGS sequence"/>
</dbReference>
<dbReference type="AlphaFoldDB" id="A0A7W8EMB5"/>
<evidence type="ECO:0000256" key="1">
    <source>
        <dbReference type="SAM" id="SignalP"/>
    </source>
</evidence>
<dbReference type="InterPro" id="IPR003646">
    <property type="entry name" value="SH3-like_bac-type"/>
</dbReference>
<evidence type="ECO:0000259" key="2">
    <source>
        <dbReference type="PROSITE" id="PS51781"/>
    </source>
</evidence>
<dbReference type="SMART" id="SM00287">
    <property type="entry name" value="SH3b"/>
    <property type="match status" value="1"/>
</dbReference>
<reference evidence="3 4" key="1">
    <citation type="submission" date="2020-08" db="EMBL/GenBank/DDBJ databases">
        <title>Genomic Encyclopedia of Type Strains, Phase IV (KMG-IV): sequencing the most valuable type-strain genomes for metagenomic binning, comparative biology and taxonomic classification.</title>
        <authorList>
            <person name="Goeker M."/>
        </authorList>
    </citation>
    <scope>NUCLEOTIDE SEQUENCE [LARGE SCALE GENOMIC DNA]</scope>
    <source>
        <strain evidence="3 4">DSM 25620</strain>
    </source>
</reference>
<gene>
    <name evidence="3" type="ORF">HNQ68_000797</name>
</gene>
<dbReference type="Gene3D" id="2.30.30.40">
    <property type="entry name" value="SH3 Domains"/>
    <property type="match status" value="1"/>
</dbReference>
<dbReference type="PROSITE" id="PS51781">
    <property type="entry name" value="SH3B"/>
    <property type="match status" value="1"/>
</dbReference>
<proteinExistence type="predicted"/>
<keyword evidence="4" id="KW-1185">Reference proteome</keyword>
<comment type="caution">
    <text evidence="3">The sequence shown here is derived from an EMBL/GenBank/DDBJ whole genome shotgun (WGS) entry which is preliminary data.</text>
</comment>